<proteinExistence type="predicted"/>
<dbReference type="STRING" id="494016.SAMN04487965_3618"/>
<evidence type="ECO:0000313" key="2">
    <source>
        <dbReference type="EMBL" id="SHG25027.1"/>
    </source>
</evidence>
<protein>
    <recommendedName>
        <fullName evidence="1">Wadjet protein JetD C-terminal domain-containing protein</fullName>
    </recommendedName>
</protein>
<dbReference type="OrthoDB" id="322908at2"/>
<dbReference type="InterPro" id="IPR024534">
    <property type="entry name" value="JetD_C"/>
</dbReference>
<dbReference type="EMBL" id="FQVA01000010">
    <property type="protein sequence ID" value="SHG25027.1"/>
    <property type="molecule type" value="Genomic_DNA"/>
</dbReference>
<evidence type="ECO:0000259" key="1">
    <source>
        <dbReference type="Pfam" id="PF09983"/>
    </source>
</evidence>
<reference evidence="3" key="1">
    <citation type="submission" date="2016-11" db="EMBL/GenBank/DDBJ databases">
        <authorList>
            <person name="Varghese N."/>
            <person name="Submissions S."/>
        </authorList>
    </citation>
    <scope>NUCLEOTIDE SEQUENCE [LARGE SCALE GENOMIC DNA]</scope>
    <source>
        <strain evidence="3">CGMCC 1.7063</strain>
    </source>
</reference>
<evidence type="ECO:0000313" key="3">
    <source>
        <dbReference type="Proteomes" id="UP000184170"/>
    </source>
</evidence>
<dbReference type="Pfam" id="PF09983">
    <property type="entry name" value="JetD_C"/>
    <property type="match status" value="1"/>
</dbReference>
<gene>
    <name evidence="2" type="ORF">SAMN04487965_3618</name>
</gene>
<feature type="domain" description="Wadjet protein JetD C-terminal" evidence="1">
    <location>
        <begin position="227"/>
        <end position="329"/>
    </location>
</feature>
<dbReference type="RefSeq" id="WP_084536270.1">
    <property type="nucleotide sequence ID" value="NZ_FQVA01000010.1"/>
</dbReference>
<sequence>MGRQIPEWVAANPVIAGLLKYVLDRRDEQILAGEQKQIRITLNPDKAPRALRAALAPFSDPAYDDGELWDELVWLSRDYQCFSIKPPARRSVGAAAWKGAHLYFSEGCEQLVRDWLQRERPLLVDPEWQAALARFSQHFESVEVFPPGGLELDPGFENFEQLLGCWARVRQELDCGGSLSWRQLSARCFLGDSKYLDSSWRQSLVRGLFPSRSGKICERPLLMHLYLPVRVEQVLLIENQDSFLLLADLQPGSTALVYIEGYRGGAARVRAPGVARFSTVNDASTVVRREFLQWWQGQADRELPVYFWGDLDCEGMHIAAALRHSFRALDCWRPGYMSLLDRLRAGGGHLPEQAGKQGQKSISSTGCEYADRVLIPAIRASGRYVDQEAIAHEQLTAICTVGGL</sequence>
<dbReference type="Proteomes" id="UP000184170">
    <property type="component" value="Unassembled WGS sequence"/>
</dbReference>
<organism evidence="2 3">
    <name type="scientific">Microbulbifer donghaiensis</name>
    <dbReference type="NCBI Taxonomy" id="494016"/>
    <lineage>
        <taxon>Bacteria</taxon>
        <taxon>Pseudomonadati</taxon>
        <taxon>Pseudomonadota</taxon>
        <taxon>Gammaproteobacteria</taxon>
        <taxon>Cellvibrionales</taxon>
        <taxon>Microbulbiferaceae</taxon>
        <taxon>Microbulbifer</taxon>
    </lineage>
</organism>
<name>A0A1M5I9W2_9GAMM</name>
<accession>A0A1M5I9W2</accession>
<dbReference type="AlphaFoldDB" id="A0A1M5I9W2"/>
<keyword evidence="3" id="KW-1185">Reference proteome</keyword>